<feature type="binding site" evidence="5">
    <location>
        <position position="62"/>
    </location>
    <ligand>
        <name>Mn(2+)</name>
        <dbReference type="ChEBI" id="CHEBI:29035"/>
    </ligand>
</feature>
<evidence type="ECO:0000256" key="1">
    <source>
        <dbReference type="ARBA" id="ARBA00008714"/>
    </source>
</evidence>
<dbReference type="PRINTS" id="PR01703">
    <property type="entry name" value="MNSODISMTASE"/>
</dbReference>
<evidence type="ECO:0000313" key="11">
    <source>
        <dbReference type="Proteomes" id="UP000262954"/>
    </source>
</evidence>
<evidence type="ECO:0000256" key="6">
    <source>
        <dbReference type="RuleBase" id="RU000414"/>
    </source>
</evidence>
<dbReference type="GO" id="GO:0004784">
    <property type="term" value="F:superoxide dismutase activity"/>
    <property type="evidence" value="ECO:0007669"/>
    <property type="project" value="UniProtKB-EC"/>
</dbReference>
<dbReference type="GO" id="GO:0005737">
    <property type="term" value="C:cytoplasm"/>
    <property type="evidence" value="ECO:0007669"/>
    <property type="project" value="TreeGrafter"/>
</dbReference>
<gene>
    <name evidence="10" type="ORF">DDY73_01815</name>
</gene>
<comment type="catalytic activity">
    <reaction evidence="6">
        <text>2 superoxide + 2 H(+) = H2O2 + O2</text>
        <dbReference type="Rhea" id="RHEA:20696"/>
        <dbReference type="ChEBI" id="CHEBI:15378"/>
        <dbReference type="ChEBI" id="CHEBI:15379"/>
        <dbReference type="ChEBI" id="CHEBI:16240"/>
        <dbReference type="ChEBI" id="CHEBI:18421"/>
        <dbReference type="EC" id="1.15.1.1"/>
    </reaction>
</comment>
<evidence type="ECO:0000256" key="7">
    <source>
        <dbReference type="SAM" id="SignalP"/>
    </source>
</evidence>
<dbReference type="InterPro" id="IPR001189">
    <property type="entry name" value="Mn/Fe_SOD"/>
</dbReference>
<dbReference type="PROSITE" id="PS00088">
    <property type="entry name" value="SOD_MN"/>
    <property type="match status" value="1"/>
</dbReference>
<dbReference type="Pfam" id="PF00081">
    <property type="entry name" value="Sod_Fe_N"/>
    <property type="match status" value="1"/>
</dbReference>
<dbReference type="InterPro" id="IPR019831">
    <property type="entry name" value="Mn/Fe_SOD_N"/>
</dbReference>
<keyword evidence="7" id="KW-0732">Signal</keyword>
<keyword evidence="3 5" id="KW-0479">Metal-binding</keyword>
<dbReference type="Gene3D" id="1.10.287.990">
    <property type="entry name" value="Fe,Mn superoxide dismutase (SOD) domain"/>
    <property type="match status" value="1"/>
</dbReference>
<organism evidence="10 11">
    <name type="scientific">Coprobacter fastidiosus</name>
    <dbReference type="NCBI Taxonomy" id="1099853"/>
    <lineage>
        <taxon>Bacteria</taxon>
        <taxon>Pseudomonadati</taxon>
        <taxon>Bacteroidota</taxon>
        <taxon>Bacteroidia</taxon>
        <taxon>Bacteroidales</taxon>
        <taxon>Barnesiellaceae</taxon>
        <taxon>Coprobacter</taxon>
    </lineage>
</organism>
<feature type="domain" description="Manganese/iron superoxide dismutase C-terminal" evidence="9">
    <location>
        <begin position="125"/>
        <end position="226"/>
    </location>
</feature>
<comment type="caution">
    <text evidence="10">The sequence shown here is derived from an EMBL/GenBank/DDBJ whole genome shotgun (WGS) entry which is preliminary data.</text>
</comment>
<evidence type="ECO:0000256" key="5">
    <source>
        <dbReference type="PIRSR" id="PIRSR000349-1"/>
    </source>
</evidence>
<protein>
    <recommendedName>
        <fullName evidence="2 6">Superoxide dismutase</fullName>
        <ecNumber evidence="2 6">1.15.1.1</ecNumber>
    </recommendedName>
</protein>
<dbReference type="EC" id="1.15.1.1" evidence="2 6"/>
<evidence type="ECO:0000256" key="4">
    <source>
        <dbReference type="ARBA" id="ARBA00023002"/>
    </source>
</evidence>
<feature type="chain" id="PRO_5016744034" description="Superoxide dismutase" evidence="7">
    <location>
        <begin position="25"/>
        <end position="229"/>
    </location>
</feature>
<feature type="domain" description="Manganese/iron superoxide dismutase N-terminal" evidence="8">
    <location>
        <begin position="40"/>
        <end position="117"/>
    </location>
</feature>
<feature type="binding site" evidence="5">
    <location>
        <position position="197"/>
    </location>
    <ligand>
        <name>Mn(2+)</name>
        <dbReference type="ChEBI" id="CHEBI:29035"/>
    </ligand>
</feature>
<dbReference type="SUPFAM" id="SSF46609">
    <property type="entry name" value="Fe,Mn superoxide dismutase (SOD), N-terminal domain"/>
    <property type="match status" value="1"/>
</dbReference>
<keyword evidence="4 6" id="KW-0560">Oxidoreductase</keyword>
<reference evidence="10 11" key="1">
    <citation type="journal article" date="2018" name="Nat. Biotechnol.">
        <title>A standardized bacterial taxonomy based on genome phylogeny substantially revises the tree of life.</title>
        <authorList>
            <person name="Parks D.H."/>
            <person name="Chuvochina M."/>
            <person name="Waite D.W."/>
            <person name="Rinke C."/>
            <person name="Skarshewski A."/>
            <person name="Chaumeil P.A."/>
            <person name="Hugenholtz P."/>
        </authorList>
    </citation>
    <scope>NUCLEOTIDE SEQUENCE [LARGE SCALE GENOMIC DNA]</scope>
    <source>
        <strain evidence="10">UBA11482</strain>
    </source>
</reference>
<evidence type="ECO:0000313" key="10">
    <source>
        <dbReference type="EMBL" id="HBJ07717.1"/>
    </source>
</evidence>
<evidence type="ECO:0000259" key="8">
    <source>
        <dbReference type="Pfam" id="PF00081"/>
    </source>
</evidence>
<proteinExistence type="inferred from homology"/>
<feature type="binding site" evidence="5">
    <location>
        <position position="193"/>
    </location>
    <ligand>
        <name>Mn(2+)</name>
        <dbReference type="ChEBI" id="CHEBI:29035"/>
    </ligand>
</feature>
<dbReference type="InterPro" id="IPR036324">
    <property type="entry name" value="Mn/Fe_SOD_N_sf"/>
</dbReference>
<evidence type="ECO:0000256" key="2">
    <source>
        <dbReference type="ARBA" id="ARBA00012682"/>
    </source>
</evidence>
<dbReference type="PANTHER" id="PTHR43595">
    <property type="entry name" value="37S RIBOSOMAL PROTEIN S26, MITOCHONDRIAL"/>
    <property type="match status" value="1"/>
</dbReference>
<feature type="signal peptide" evidence="7">
    <location>
        <begin position="1"/>
        <end position="24"/>
    </location>
</feature>
<dbReference type="Proteomes" id="UP000262954">
    <property type="component" value="Unassembled WGS sequence"/>
</dbReference>
<dbReference type="SUPFAM" id="SSF54719">
    <property type="entry name" value="Fe,Mn superoxide dismutase (SOD), C-terminal domain"/>
    <property type="match status" value="1"/>
</dbReference>
<dbReference type="PANTHER" id="PTHR43595:SF2">
    <property type="entry name" value="SMALL RIBOSOMAL SUBUNIT PROTEIN MS42"/>
    <property type="match status" value="1"/>
</dbReference>
<dbReference type="Pfam" id="PF02777">
    <property type="entry name" value="Sod_Fe_C"/>
    <property type="match status" value="1"/>
</dbReference>
<feature type="binding site" evidence="5">
    <location>
        <position position="110"/>
    </location>
    <ligand>
        <name>Mn(2+)</name>
        <dbReference type="ChEBI" id="CHEBI:29035"/>
    </ligand>
</feature>
<comment type="function">
    <text evidence="6">Destroys radicals which are normally produced within the cells and which are toxic to biological systems.</text>
</comment>
<name>A0A354LZM8_9BACT</name>
<dbReference type="InterPro" id="IPR019832">
    <property type="entry name" value="Mn/Fe_SOD_C"/>
</dbReference>
<evidence type="ECO:0000259" key="9">
    <source>
        <dbReference type="Pfam" id="PF02777"/>
    </source>
</evidence>
<sequence>MKRLKQITIVLVLSGFIFTQNPYAQNNIVKTKSENSEIVLPPLPYAENELEPYISAQTVMLHYGKHLKGYIDNVNRLVKEISNLEGKDLEIIVKQSEGSLYNNAAQAWNHIFYFDAFSPHAQHLPSGNLEKQINKQWGNFENFKTAFTNTANNLFGSGWVWLIKNKNGTLDIIGESNAGNVLKGNGKPLLGIDIWEHAYYLDYQNRRAEHIDGLWNIIDWSIVDRRYNE</sequence>
<dbReference type="InterPro" id="IPR036314">
    <property type="entry name" value="SOD_C_sf"/>
</dbReference>
<accession>A0A354LZM8</accession>
<comment type="similarity">
    <text evidence="1 6">Belongs to the iron/manganese superoxide dismutase family.</text>
</comment>
<dbReference type="FunFam" id="3.55.40.20:FF:000004">
    <property type="entry name" value="Superoxide dismutase [Fe]"/>
    <property type="match status" value="1"/>
</dbReference>
<dbReference type="InterPro" id="IPR019833">
    <property type="entry name" value="Mn/Fe_SOD_BS"/>
</dbReference>
<dbReference type="Gene3D" id="3.55.40.20">
    <property type="entry name" value="Iron/manganese superoxide dismutase, C-terminal domain"/>
    <property type="match status" value="1"/>
</dbReference>
<dbReference type="GO" id="GO:0046872">
    <property type="term" value="F:metal ion binding"/>
    <property type="evidence" value="ECO:0007669"/>
    <property type="project" value="UniProtKB-KW"/>
</dbReference>
<dbReference type="EMBL" id="DNWC01000026">
    <property type="protein sequence ID" value="HBJ07717.1"/>
    <property type="molecule type" value="Genomic_DNA"/>
</dbReference>
<evidence type="ECO:0000256" key="3">
    <source>
        <dbReference type="ARBA" id="ARBA00022723"/>
    </source>
</evidence>
<dbReference type="AlphaFoldDB" id="A0A354LZM8"/>
<dbReference type="PIRSF" id="PIRSF000349">
    <property type="entry name" value="SODismutase"/>
    <property type="match status" value="1"/>
</dbReference>